<dbReference type="Pfam" id="PF12569">
    <property type="entry name" value="NatA_aux_su"/>
    <property type="match status" value="1"/>
</dbReference>
<dbReference type="PIRSF" id="PIRSF000422">
    <property type="entry name" value="N-terminal-AcTrfase-A_aux_su"/>
    <property type="match status" value="1"/>
</dbReference>
<dbReference type="InterPro" id="IPR011990">
    <property type="entry name" value="TPR-like_helical_dom_sf"/>
</dbReference>
<sequence>MAPPPSPQMLGSKERSLFTQVVKNYENKQYKKGLKAADQILRRSPNHGDTIAMKALIINCQGNAEEAFALAKVALKLSMKSHVCWHVYGLLYRSAKDFEEAIKAYKSALRLEPESQQIQKDLALLQIQTRDYQGYVQSRRAILQQRTSWRQNWTALAIAQHLAGDLTNAERTLSTFEETLKGVPPKTDIEHAEAVLYKNVIIAEMGETERALEHLDAAAKNNPDRTSVMELRANHLLTLGRKEEAAKVYRMLLARNPEYRDYFEGLQSALGIEKSDVKALKNLYGDYAKQNPRGDAARRIPLDFLEGGDFREAADQYLRHMLHKGIPSTFANIKALYPDTSKRDAILELVEGYAAGEAPPVANGSAEKQPNSDKDLFKISARYFLAQHYNYHLSRDLNKAMKYIDEAIESVPESVDYHMAKARILKHYGDPKKAAEMMEEARELDLRDRYINTKAAKYHLRNNDNEAAIQIMSKFTRNEAHGGPLGDLHDMQCVWYITEDGESYLRQGKLGLALKRFVSISSIFEIWQEDQFDFHSFSLRKGPIRAYVEMVRWEDHLREHPFFSRAAISAAKIYVKLYDQPHLAHGSLINGMNGDHMDSAERKKAEKKARKEKEKQEKAEAEKKDKKAALDLNGEPKKEDKDPKGELLLQTSEPLLEAMKFITLLLEFSGRNIQAQQVGFEVFIRRKKFLLALRTLIASHALSPTDPITHEQMFRFQQSLSKLSEPLSPKAMQVINAEFNTLLPASTDLTKHNDEFLQRNHNSASHVQGYLKVRQLIDPSSKEKNQQDIIRTLALDGSSLEDAVRGLDMLEEWKAESRYKDDYLVAAHERWPEASAFKQKVD</sequence>
<keyword evidence="1" id="KW-0677">Repeat</keyword>
<dbReference type="Pfam" id="PF07719">
    <property type="entry name" value="TPR_2"/>
    <property type="match status" value="1"/>
</dbReference>
<protein>
    <recommendedName>
        <fullName evidence="7">N-terminal acetyltransferase A, auxiliary subunit</fullName>
    </recommendedName>
</protein>
<dbReference type="InterPro" id="IPR019734">
    <property type="entry name" value="TPR_rpt"/>
</dbReference>
<evidence type="ECO:0000313" key="6">
    <source>
        <dbReference type="Proteomes" id="UP001590950"/>
    </source>
</evidence>
<gene>
    <name evidence="5" type="ORF">N7G274_003777</name>
</gene>
<feature type="compositionally biased region" description="Basic and acidic residues" evidence="4">
    <location>
        <begin position="595"/>
        <end position="645"/>
    </location>
</feature>
<dbReference type="Proteomes" id="UP001590950">
    <property type="component" value="Unassembled WGS sequence"/>
</dbReference>
<dbReference type="SUPFAM" id="SSF48452">
    <property type="entry name" value="TPR-like"/>
    <property type="match status" value="2"/>
</dbReference>
<comment type="caution">
    <text evidence="5">The sequence shown here is derived from an EMBL/GenBank/DDBJ whole genome shotgun (WGS) entry which is preliminary data.</text>
</comment>
<evidence type="ECO:0000256" key="1">
    <source>
        <dbReference type="ARBA" id="ARBA00022737"/>
    </source>
</evidence>
<dbReference type="PANTHER" id="PTHR22767">
    <property type="entry name" value="N-TERMINAL ACETYLTRANSFERASE-RELATED"/>
    <property type="match status" value="1"/>
</dbReference>
<dbReference type="Gene3D" id="1.25.40.1010">
    <property type="match status" value="1"/>
</dbReference>
<dbReference type="PROSITE" id="PS50005">
    <property type="entry name" value="TPR"/>
    <property type="match status" value="1"/>
</dbReference>
<keyword evidence="6" id="KW-1185">Reference proteome</keyword>
<evidence type="ECO:0008006" key="7">
    <source>
        <dbReference type="Google" id="ProtNLM"/>
    </source>
</evidence>
<dbReference type="InterPro" id="IPR021183">
    <property type="entry name" value="NatA_aux_su"/>
</dbReference>
<reference evidence="5 6" key="1">
    <citation type="submission" date="2024-09" db="EMBL/GenBank/DDBJ databases">
        <title>Rethinking Asexuality: The Enigmatic Case of Functional Sexual Genes in Lepraria (Stereocaulaceae).</title>
        <authorList>
            <person name="Doellman M."/>
            <person name="Sun Y."/>
            <person name="Barcenas-Pena A."/>
            <person name="Lumbsch H.T."/>
            <person name="Grewe F."/>
        </authorList>
    </citation>
    <scope>NUCLEOTIDE SEQUENCE [LARGE SCALE GENOMIC DNA]</scope>
    <source>
        <strain evidence="5 6">Mercado 3170</strain>
    </source>
</reference>
<accession>A0ABR4AEC1</accession>
<organism evidence="5 6">
    <name type="scientific">Stereocaulon virgatum</name>
    <dbReference type="NCBI Taxonomy" id="373712"/>
    <lineage>
        <taxon>Eukaryota</taxon>
        <taxon>Fungi</taxon>
        <taxon>Dikarya</taxon>
        <taxon>Ascomycota</taxon>
        <taxon>Pezizomycotina</taxon>
        <taxon>Lecanoromycetes</taxon>
        <taxon>OSLEUM clade</taxon>
        <taxon>Lecanoromycetidae</taxon>
        <taxon>Lecanorales</taxon>
        <taxon>Lecanorineae</taxon>
        <taxon>Stereocaulaceae</taxon>
        <taxon>Stereocaulon</taxon>
    </lineage>
</organism>
<evidence type="ECO:0000256" key="2">
    <source>
        <dbReference type="ARBA" id="ARBA00022803"/>
    </source>
</evidence>
<feature type="repeat" description="TPR" evidence="3">
    <location>
        <begin position="82"/>
        <end position="115"/>
    </location>
</feature>
<dbReference type="PANTHER" id="PTHR22767:SF2">
    <property type="entry name" value="N(ALPHA)-ACETYLTRANSFERASE 15_16, ISOFORM A"/>
    <property type="match status" value="1"/>
</dbReference>
<dbReference type="Gene3D" id="1.25.40.1040">
    <property type="match status" value="1"/>
</dbReference>
<dbReference type="EMBL" id="JBEFKJ010000011">
    <property type="protein sequence ID" value="KAL2043470.1"/>
    <property type="molecule type" value="Genomic_DNA"/>
</dbReference>
<proteinExistence type="predicted"/>
<name>A0ABR4AEC1_9LECA</name>
<feature type="region of interest" description="Disordered" evidence="4">
    <location>
        <begin position="589"/>
        <end position="646"/>
    </location>
</feature>
<evidence type="ECO:0000313" key="5">
    <source>
        <dbReference type="EMBL" id="KAL2043470.1"/>
    </source>
</evidence>
<dbReference type="InterPro" id="IPR013105">
    <property type="entry name" value="TPR_2"/>
</dbReference>
<evidence type="ECO:0000256" key="4">
    <source>
        <dbReference type="SAM" id="MobiDB-lite"/>
    </source>
</evidence>
<keyword evidence="2 3" id="KW-0802">TPR repeat</keyword>
<dbReference type="SMART" id="SM00028">
    <property type="entry name" value="TPR"/>
    <property type="match status" value="5"/>
</dbReference>
<evidence type="ECO:0000256" key="3">
    <source>
        <dbReference type="PROSITE-ProRule" id="PRU00339"/>
    </source>
</evidence>